<dbReference type="GO" id="GO:0008353">
    <property type="term" value="F:RNA polymerase II CTD heptapeptide repeat kinase activity"/>
    <property type="evidence" value="ECO:0007669"/>
    <property type="project" value="UniProtKB-EC"/>
</dbReference>
<dbReference type="GO" id="GO:0005524">
    <property type="term" value="F:ATP binding"/>
    <property type="evidence" value="ECO:0007669"/>
    <property type="project" value="UniProtKB-UniRule"/>
</dbReference>
<dbReference type="Pfam" id="PF00069">
    <property type="entry name" value="Pkinase"/>
    <property type="match status" value="1"/>
</dbReference>
<keyword evidence="5 9" id="KW-0547">Nucleotide-binding</keyword>
<dbReference type="FunFam" id="1.10.510.10:FF:000559">
    <property type="entry name" value="Protein kinase domain containing protein"/>
    <property type="match status" value="1"/>
</dbReference>
<dbReference type="EMBL" id="OZ075143">
    <property type="protein sequence ID" value="CAL5038413.1"/>
    <property type="molecule type" value="Genomic_DNA"/>
</dbReference>
<dbReference type="PANTHER" id="PTHR24056">
    <property type="entry name" value="CELL DIVISION PROTEIN KINASE"/>
    <property type="match status" value="1"/>
</dbReference>
<dbReference type="Gene3D" id="3.30.200.20">
    <property type="entry name" value="Phosphorylase Kinase, domain 1"/>
    <property type="match status" value="1"/>
</dbReference>
<keyword evidence="10" id="KW-0723">Serine/threonine-protein kinase</keyword>
<dbReference type="InterPro" id="IPR017441">
    <property type="entry name" value="Protein_kinase_ATP_BS"/>
</dbReference>
<dbReference type="PROSITE" id="PS00108">
    <property type="entry name" value="PROTEIN_KINASE_ST"/>
    <property type="match status" value="1"/>
</dbReference>
<accession>A0ABC9DHE2</accession>
<evidence type="ECO:0000256" key="3">
    <source>
        <dbReference type="ARBA" id="ARBA00022553"/>
    </source>
</evidence>
<proteinExistence type="inferred from homology"/>
<keyword evidence="3" id="KW-0597">Phosphoprotein</keyword>
<dbReference type="AlphaFoldDB" id="A0ABC9DHE2"/>
<dbReference type="PROSITE" id="PS00107">
    <property type="entry name" value="PROTEIN_KINASE_ATP"/>
    <property type="match status" value="1"/>
</dbReference>
<reference evidence="12" key="1">
    <citation type="submission" date="2024-10" db="EMBL/GenBank/DDBJ databases">
        <authorList>
            <person name="Ryan C."/>
        </authorList>
    </citation>
    <scope>NUCLEOTIDE SEQUENCE [LARGE SCALE GENOMIC DNA]</scope>
</reference>
<evidence type="ECO:0000256" key="9">
    <source>
        <dbReference type="PROSITE-ProRule" id="PRU10141"/>
    </source>
</evidence>
<dbReference type="EC" id="2.7.11.23" evidence="2"/>
<evidence type="ECO:0000259" key="11">
    <source>
        <dbReference type="PROSITE" id="PS50011"/>
    </source>
</evidence>
<comment type="similarity">
    <text evidence="1">Belongs to the protein kinase superfamily. CMGC Ser/Thr protein kinase family. CDC2/CDKX subfamily.</text>
</comment>
<keyword evidence="13" id="KW-1185">Reference proteome</keyword>
<dbReference type="Proteomes" id="UP001497457">
    <property type="component" value="Chromosome 33rd"/>
</dbReference>
<comment type="catalytic activity">
    <reaction evidence="8">
        <text>[DNA-directed RNA polymerase] + ATP = phospho-[DNA-directed RNA polymerase] + ADP + H(+)</text>
        <dbReference type="Rhea" id="RHEA:10216"/>
        <dbReference type="Rhea" id="RHEA-COMP:11321"/>
        <dbReference type="Rhea" id="RHEA-COMP:11322"/>
        <dbReference type="ChEBI" id="CHEBI:15378"/>
        <dbReference type="ChEBI" id="CHEBI:30616"/>
        <dbReference type="ChEBI" id="CHEBI:43176"/>
        <dbReference type="ChEBI" id="CHEBI:68546"/>
        <dbReference type="ChEBI" id="CHEBI:456216"/>
        <dbReference type="EC" id="2.7.11.23"/>
    </reaction>
</comment>
<evidence type="ECO:0000256" key="7">
    <source>
        <dbReference type="ARBA" id="ARBA00022840"/>
    </source>
</evidence>
<dbReference type="InterPro" id="IPR000719">
    <property type="entry name" value="Prot_kinase_dom"/>
</dbReference>
<dbReference type="InterPro" id="IPR050108">
    <property type="entry name" value="CDK"/>
</dbReference>
<evidence type="ECO:0000256" key="2">
    <source>
        <dbReference type="ARBA" id="ARBA00012409"/>
    </source>
</evidence>
<gene>
    <name evidence="12" type="ORF">URODEC1_LOCUS85024</name>
</gene>
<dbReference type="SUPFAM" id="SSF56112">
    <property type="entry name" value="Protein kinase-like (PK-like)"/>
    <property type="match status" value="1"/>
</dbReference>
<dbReference type="InterPro" id="IPR008271">
    <property type="entry name" value="Ser/Thr_kinase_AS"/>
</dbReference>
<dbReference type="SMART" id="SM00220">
    <property type="entry name" value="S_TKc"/>
    <property type="match status" value="1"/>
</dbReference>
<evidence type="ECO:0000256" key="1">
    <source>
        <dbReference type="ARBA" id="ARBA00006485"/>
    </source>
</evidence>
<keyword evidence="4" id="KW-0808">Transferase</keyword>
<keyword evidence="6" id="KW-0418">Kinase</keyword>
<evidence type="ECO:0000313" key="12">
    <source>
        <dbReference type="EMBL" id="CAL5038413.1"/>
    </source>
</evidence>
<dbReference type="PROSITE" id="PS50011">
    <property type="entry name" value="PROTEIN_KINASE_DOM"/>
    <property type="match status" value="1"/>
</dbReference>
<keyword evidence="7 9" id="KW-0067">ATP-binding</keyword>
<protein>
    <recommendedName>
        <fullName evidence="2">[RNA-polymerase]-subunit kinase</fullName>
        <ecNumber evidence="2">2.7.11.23</ecNumber>
    </recommendedName>
</protein>
<sequence length="356" mass="38378">MAAAVATSRKRPAANAACTVATTAAKKSKAAPYRLRSIDEYEQLEVLGKGSYGVVVKARDRRTGETVAVKSNHIGGAEDLIREAGCLVDCLGHPSIVQIRDVAADAASGELFLVMELVGPSLRTVLRRRRGPFSEAETRRFMRQLLGAAAKLHGGGTRRIVHRDIKPANILVGPGAGGDTVKLCDFGAAAPSMPAGTPYPEDERVGTLLYRSPEQLRGSRCYGPAVDVWALGCVMFELLAGEPLFAEAYTGDQVLISAANLRDDILYCGPEAFRGLPEPLSESGAEVLCGLLCYDHEQRFTAAEALKQRWFTEDGAEEEQCSAVADDDHPGSAPLLSETQNQIRHMELGWYYSTLL</sequence>
<dbReference type="Gene3D" id="1.10.510.10">
    <property type="entry name" value="Transferase(Phosphotransferase) domain 1"/>
    <property type="match status" value="1"/>
</dbReference>
<evidence type="ECO:0000256" key="6">
    <source>
        <dbReference type="ARBA" id="ARBA00022777"/>
    </source>
</evidence>
<evidence type="ECO:0000256" key="10">
    <source>
        <dbReference type="RuleBase" id="RU000304"/>
    </source>
</evidence>
<name>A0ABC9DHE2_9POAL</name>
<dbReference type="PANTHER" id="PTHR24056:SF432">
    <property type="entry name" value="OS10G0154500 PROTEIN"/>
    <property type="match status" value="1"/>
</dbReference>
<evidence type="ECO:0000313" key="13">
    <source>
        <dbReference type="Proteomes" id="UP001497457"/>
    </source>
</evidence>
<feature type="binding site" evidence="9">
    <location>
        <position position="70"/>
    </location>
    <ligand>
        <name>ATP</name>
        <dbReference type="ChEBI" id="CHEBI:30616"/>
    </ligand>
</feature>
<evidence type="ECO:0000256" key="8">
    <source>
        <dbReference type="ARBA" id="ARBA00049280"/>
    </source>
</evidence>
<evidence type="ECO:0000256" key="4">
    <source>
        <dbReference type="ARBA" id="ARBA00022679"/>
    </source>
</evidence>
<evidence type="ECO:0000256" key="5">
    <source>
        <dbReference type="ARBA" id="ARBA00022741"/>
    </source>
</evidence>
<feature type="domain" description="Protein kinase" evidence="11">
    <location>
        <begin position="41"/>
        <end position="311"/>
    </location>
</feature>
<dbReference type="InterPro" id="IPR011009">
    <property type="entry name" value="Kinase-like_dom_sf"/>
</dbReference>
<organism evidence="12 13">
    <name type="scientific">Urochloa decumbens</name>
    <dbReference type="NCBI Taxonomy" id="240449"/>
    <lineage>
        <taxon>Eukaryota</taxon>
        <taxon>Viridiplantae</taxon>
        <taxon>Streptophyta</taxon>
        <taxon>Embryophyta</taxon>
        <taxon>Tracheophyta</taxon>
        <taxon>Spermatophyta</taxon>
        <taxon>Magnoliopsida</taxon>
        <taxon>Liliopsida</taxon>
        <taxon>Poales</taxon>
        <taxon>Poaceae</taxon>
        <taxon>PACMAD clade</taxon>
        <taxon>Panicoideae</taxon>
        <taxon>Panicodae</taxon>
        <taxon>Paniceae</taxon>
        <taxon>Melinidinae</taxon>
        <taxon>Urochloa</taxon>
    </lineage>
</organism>